<reference evidence="1 2" key="1">
    <citation type="submission" date="2019-08" db="EMBL/GenBank/DDBJ databases">
        <title>Bradymonadales sp. TMQ2.</title>
        <authorList>
            <person name="Liang Q."/>
        </authorList>
    </citation>
    <scope>NUCLEOTIDE SEQUENCE [LARGE SCALE GENOMIC DNA]</scope>
    <source>
        <strain evidence="1 2">TMQ2</strain>
    </source>
</reference>
<proteinExistence type="predicted"/>
<protein>
    <submittedName>
        <fullName evidence="1">Uncharacterized protein</fullName>
    </submittedName>
</protein>
<organism evidence="1 2">
    <name type="scientific">Lujinxingia vulgaris</name>
    <dbReference type="NCBI Taxonomy" id="2600176"/>
    <lineage>
        <taxon>Bacteria</taxon>
        <taxon>Deltaproteobacteria</taxon>
        <taxon>Bradymonadales</taxon>
        <taxon>Lujinxingiaceae</taxon>
        <taxon>Lujinxingia</taxon>
    </lineage>
</organism>
<sequence length="296" mass="33253">MEELFVFVDAPARGDRWTTAIRASDLIALHPELHDFGEVGSAADVAGEPWLIEAVEAGLQRYGCETFSRLYIDVLERIDAMVCEALHDSVLAMQSTLNRPGAARQLRQREQTLLDQILDDEQGVARYVAGPMLELRYQRPIARLRTLYALRGARLGRALPFGVDASQILEDAFGGEAFVIDFLGMKEQVARTVDAVSLACRNFARRDLAQLYRRLFGDVMAGLTQKISQNRRFQRFVIGGWVLPEVRRRQTLRRLGADEAAAVDILPLDPGALERGTMWRGGQRVIREDRSGLQPF</sequence>
<evidence type="ECO:0000313" key="2">
    <source>
        <dbReference type="Proteomes" id="UP000321046"/>
    </source>
</evidence>
<name>A0A5C6WU26_9DELT</name>
<evidence type="ECO:0000313" key="1">
    <source>
        <dbReference type="EMBL" id="TXD32039.1"/>
    </source>
</evidence>
<dbReference type="AlphaFoldDB" id="A0A5C6WU26"/>
<gene>
    <name evidence="1" type="ORF">FRC96_19240</name>
</gene>
<accession>A0A5C6WU26</accession>
<dbReference type="EMBL" id="VOSL01000141">
    <property type="protein sequence ID" value="TXD32039.1"/>
    <property type="molecule type" value="Genomic_DNA"/>
</dbReference>
<comment type="caution">
    <text evidence="1">The sequence shown here is derived from an EMBL/GenBank/DDBJ whole genome shotgun (WGS) entry which is preliminary data.</text>
</comment>
<dbReference type="Proteomes" id="UP000321046">
    <property type="component" value="Unassembled WGS sequence"/>
</dbReference>
<dbReference type="RefSeq" id="WP_146976953.1">
    <property type="nucleotide sequence ID" value="NZ_VOSL01000141.1"/>
</dbReference>
<dbReference type="OrthoDB" id="5497673at2"/>